<dbReference type="PANTHER" id="PTHR24223:SF353">
    <property type="entry name" value="ABC TRANSPORTER ATP-BINDING PROTEIN_PERMEASE VMR1-RELATED"/>
    <property type="match status" value="1"/>
</dbReference>
<dbReference type="SUPFAM" id="SSF52540">
    <property type="entry name" value="P-loop containing nucleoside triphosphate hydrolases"/>
    <property type="match status" value="2"/>
</dbReference>
<dbReference type="GO" id="GO:0000329">
    <property type="term" value="C:fungal-type vacuole membrane"/>
    <property type="evidence" value="ECO:0007669"/>
    <property type="project" value="TreeGrafter"/>
</dbReference>
<evidence type="ECO:0000313" key="14">
    <source>
        <dbReference type="EMBL" id="KAK1655181.1"/>
    </source>
</evidence>
<dbReference type="PANTHER" id="PTHR24223">
    <property type="entry name" value="ATP-BINDING CASSETTE SUB-FAMILY C"/>
    <property type="match status" value="1"/>
</dbReference>
<proteinExistence type="predicted"/>
<feature type="transmembrane region" description="Helical" evidence="11">
    <location>
        <begin position="1288"/>
        <end position="1306"/>
    </location>
</feature>
<dbReference type="GO" id="GO:0016887">
    <property type="term" value="F:ATP hydrolysis activity"/>
    <property type="evidence" value="ECO:0007669"/>
    <property type="project" value="InterPro"/>
</dbReference>
<feature type="region of interest" description="Disordered" evidence="10">
    <location>
        <begin position="55"/>
        <end position="82"/>
    </location>
</feature>
<feature type="transmembrane region" description="Helical" evidence="11">
    <location>
        <begin position="481"/>
        <end position="504"/>
    </location>
</feature>
<dbReference type="PROSITE" id="PS50893">
    <property type="entry name" value="ABC_TRANSPORTER_2"/>
    <property type="match status" value="2"/>
</dbReference>
<feature type="transmembrane region" description="Helical" evidence="11">
    <location>
        <begin position="209"/>
        <end position="229"/>
    </location>
</feature>
<dbReference type="InterPro" id="IPR003439">
    <property type="entry name" value="ABC_transporter-like_ATP-bd"/>
</dbReference>
<evidence type="ECO:0000256" key="11">
    <source>
        <dbReference type="SAM" id="Phobius"/>
    </source>
</evidence>
<feature type="domain" description="ABC transmembrane type-1" evidence="13">
    <location>
        <begin position="323"/>
        <end position="652"/>
    </location>
</feature>
<dbReference type="InterPro" id="IPR017871">
    <property type="entry name" value="ABC_transporter-like_CS"/>
</dbReference>
<evidence type="ECO:0000256" key="4">
    <source>
        <dbReference type="ARBA" id="ARBA00022737"/>
    </source>
</evidence>
<feature type="transmembrane region" description="Helical" evidence="11">
    <location>
        <begin position="510"/>
        <end position="528"/>
    </location>
</feature>
<evidence type="ECO:0000256" key="10">
    <source>
        <dbReference type="SAM" id="MobiDB-lite"/>
    </source>
</evidence>
<dbReference type="GeneID" id="85471314"/>
<feature type="transmembrane region" description="Helical" evidence="11">
    <location>
        <begin position="356"/>
        <end position="375"/>
    </location>
</feature>
<evidence type="ECO:0000256" key="3">
    <source>
        <dbReference type="ARBA" id="ARBA00022692"/>
    </source>
</evidence>
<evidence type="ECO:0000256" key="2">
    <source>
        <dbReference type="ARBA" id="ARBA00022448"/>
    </source>
</evidence>
<keyword evidence="4" id="KW-0677">Repeat</keyword>
<dbReference type="CDD" id="cd03250">
    <property type="entry name" value="ABCC_MRP_domain1"/>
    <property type="match status" value="1"/>
</dbReference>
<dbReference type="CDD" id="cd18604">
    <property type="entry name" value="ABC_6TM_VMR1_D2_like"/>
    <property type="match status" value="1"/>
</dbReference>
<feature type="domain" description="ABC transporter" evidence="12">
    <location>
        <begin position="1378"/>
        <end position="1654"/>
    </location>
</feature>
<dbReference type="EMBL" id="JAHMHQ010000001">
    <property type="protein sequence ID" value="KAK1655181.1"/>
    <property type="molecule type" value="Genomic_DNA"/>
</dbReference>
<dbReference type="InterPro" id="IPR036640">
    <property type="entry name" value="ABC1_TM_sf"/>
</dbReference>
<feature type="compositionally biased region" description="Basic and acidic residues" evidence="10">
    <location>
        <begin position="56"/>
        <end position="72"/>
    </location>
</feature>
<organism evidence="14 15">
    <name type="scientific">Colletotrichum phormii</name>
    <dbReference type="NCBI Taxonomy" id="359342"/>
    <lineage>
        <taxon>Eukaryota</taxon>
        <taxon>Fungi</taxon>
        <taxon>Dikarya</taxon>
        <taxon>Ascomycota</taxon>
        <taxon>Pezizomycotina</taxon>
        <taxon>Sordariomycetes</taxon>
        <taxon>Hypocreomycetidae</taxon>
        <taxon>Glomerellales</taxon>
        <taxon>Glomerellaceae</taxon>
        <taxon>Colletotrichum</taxon>
        <taxon>Colletotrichum acutatum species complex</taxon>
    </lineage>
</organism>
<dbReference type="InterPro" id="IPR003593">
    <property type="entry name" value="AAA+_ATPase"/>
</dbReference>
<reference evidence="14" key="1">
    <citation type="submission" date="2021-06" db="EMBL/GenBank/DDBJ databases">
        <title>Comparative genomics, transcriptomics and evolutionary studies reveal genomic signatures of adaptation to plant cell wall in hemibiotrophic fungi.</title>
        <authorList>
            <consortium name="DOE Joint Genome Institute"/>
            <person name="Baroncelli R."/>
            <person name="Diaz J.F."/>
            <person name="Benocci T."/>
            <person name="Peng M."/>
            <person name="Battaglia E."/>
            <person name="Haridas S."/>
            <person name="Andreopoulos W."/>
            <person name="Labutti K."/>
            <person name="Pangilinan J."/>
            <person name="Floch G.L."/>
            <person name="Makela M.R."/>
            <person name="Henrissat B."/>
            <person name="Grigoriev I.V."/>
            <person name="Crouch J.A."/>
            <person name="De Vries R.P."/>
            <person name="Sukno S.A."/>
            <person name="Thon M.R."/>
        </authorList>
    </citation>
    <scope>NUCLEOTIDE SEQUENCE</scope>
    <source>
        <strain evidence="14">CBS 102054</strain>
    </source>
</reference>
<gene>
    <name evidence="14" type="ORF">BDP81DRAFT_362795</name>
</gene>
<feature type="region of interest" description="Disordered" evidence="10">
    <location>
        <begin position="1677"/>
        <end position="1811"/>
    </location>
</feature>
<feature type="transmembrane region" description="Helical" evidence="11">
    <location>
        <begin position="1002"/>
        <end position="1025"/>
    </location>
</feature>
<feature type="transmembrane region" description="Helical" evidence="11">
    <location>
        <begin position="1170"/>
        <end position="1191"/>
    </location>
</feature>
<feature type="domain" description="ABC transmembrane type-1" evidence="13">
    <location>
        <begin position="1064"/>
        <end position="1337"/>
    </location>
</feature>
<feature type="transmembrane region" description="Helical" evidence="11">
    <location>
        <begin position="319"/>
        <end position="344"/>
    </location>
</feature>
<dbReference type="CDD" id="cd18596">
    <property type="entry name" value="ABC_6TM_VMR1_D1_like"/>
    <property type="match status" value="1"/>
</dbReference>
<evidence type="ECO:0000256" key="6">
    <source>
        <dbReference type="ARBA" id="ARBA00022840"/>
    </source>
</evidence>
<evidence type="ECO:0000259" key="13">
    <source>
        <dbReference type="PROSITE" id="PS50929"/>
    </source>
</evidence>
<evidence type="ECO:0000256" key="5">
    <source>
        <dbReference type="ARBA" id="ARBA00022741"/>
    </source>
</evidence>
<feature type="compositionally biased region" description="Basic and acidic residues" evidence="10">
    <location>
        <begin position="1691"/>
        <end position="1811"/>
    </location>
</feature>
<keyword evidence="3 11" id="KW-0812">Transmembrane</keyword>
<keyword evidence="9" id="KW-0325">Glycoprotein</keyword>
<accession>A0AAJ0A4Z9</accession>
<feature type="transmembrane region" description="Helical" evidence="11">
    <location>
        <begin position="180"/>
        <end position="203"/>
    </location>
</feature>
<feature type="transmembrane region" description="Helical" evidence="11">
    <location>
        <begin position="28"/>
        <end position="47"/>
    </location>
</feature>
<feature type="transmembrane region" description="Helical" evidence="11">
    <location>
        <begin position="588"/>
        <end position="615"/>
    </location>
</feature>
<evidence type="ECO:0000313" key="15">
    <source>
        <dbReference type="Proteomes" id="UP001243989"/>
    </source>
</evidence>
<dbReference type="PROSITE" id="PS50929">
    <property type="entry name" value="ABC_TM1F"/>
    <property type="match status" value="2"/>
</dbReference>
<keyword evidence="15" id="KW-1185">Reference proteome</keyword>
<evidence type="ECO:0000256" key="8">
    <source>
        <dbReference type="ARBA" id="ARBA00023136"/>
    </source>
</evidence>
<keyword evidence="7 11" id="KW-1133">Transmembrane helix</keyword>
<feature type="transmembrane region" description="Helical" evidence="11">
    <location>
        <begin position="621"/>
        <end position="640"/>
    </location>
</feature>
<dbReference type="FunFam" id="3.40.50.300:FF:000825">
    <property type="entry name" value="ABC bile acid transporter"/>
    <property type="match status" value="1"/>
</dbReference>
<comment type="subcellular location">
    <subcellularLocation>
        <location evidence="1">Membrane</location>
        <topology evidence="1">Multi-pass membrane protein</topology>
    </subcellularLocation>
</comment>
<name>A0AAJ0A4Z9_9PEZI</name>
<dbReference type="SUPFAM" id="SSF90123">
    <property type="entry name" value="ABC transporter transmembrane region"/>
    <property type="match status" value="2"/>
</dbReference>
<dbReference type="InterPro" id="IPR027417">
    <property type="entry name" value="P-loop_NTPase"/>
</dbReference>
<dbReference type="Gene3D" id="3.40.50.300">
    <property type="entry name" value="P-loop containing nucleotide triphosphate hydrolases"/>
    <property type="match status" value="2"/>
</dbReference>
<keyword evidence="5" id="KW-0547">Nucleotide-binding</keyword>
<evidence type="ECO:0000256" key="9">
    <source>
        <dbReference type="ARBA" id="ARBA00023180"/>
    </source>
</evidence>
<keyword evidence="2" id="KW-0813">Transport</keyword>
<feature type="domain" description="ABC transporter" evidence="12">
    <location>
        <begin position="690"/>
        <end position="937"/>
    </location>
</feature>
<dbReference type="Proteomes" id="UP001243989">
    <property type="component" value="Unassembled WGS sequence"/>
</dbReference>
<dbReference type="Pfam" id="PF00005">
    <property type="entry name" value="ABC_tran"/>
    <property type="match status" value="2"/>
</dbReference>
<feature type="transmembrane region" description="Helical" evidence="11">
    <location>
        <begin position="122"/>
        <end position="140"/>
    </location>
</feature>
<dbReference type="GO" id="GO:0140359">
    <property type="term" value="F:ABC-type transporter activity"/>
    <property type="evidence" value="ECO:0007669"/>
    <property type="project" value="InterPro"/>
</dbReference>
<evidence type="ECO:0000256" key="1">
    <source>
        <dbReference type="ARBA" id="ARBA00004141"/>
    </source>
</evidence>
<dbReference type="GO" id="GO:0005524">
    <property type="term" value="F:ATP binding"/>
    <property type="evidence" value="ECO:0007669"/>
    <property type="project" value="UniProtKB-KW"/>
</dbReference>
<feature type="compositionally biased region" description="Acidic residues" evidence="10">
    <location>
        <begin position="73"/>
        <end position="82"/>
    </location>
</feature>
<protein>
    <submittedName>
        <fullName evidence="14">ABC transporter</fullName>
    </submittedName>
</protein>
<feature type="region of interest" description="Disordered" evidence="10">
    <location>
        <begin position="948"/>
        <end position="990"/>
    </location>
</feature>
<dbReference type="Pfam" id="PF00664">
    <property type="entry name" value="ABC_membrane"/>
    <property type="match status" value="2"/>
</dbReference>
<dbReference type="PROSITE" id="PS00211">
    <property type="entry name" value="ABC_TRANSPORTER_1"/>
    <property type="match status" value="2"/>
</dbReference>
<keyword evidence="8 11" id="KW-0472">Membrane</keyword>
<evidence type="ECO:0000259" key="12">
    <source>
        <dbReference type="PROSITE" id="PS50893"/>
    </source>
</evidence>
<keyword evidence="6" id="KW-0067">ATP-binding</keyword>
<evidence type="ECO:0000256" key="7">
    <source>
        <dbReference type="ARBA" id="ARBA00022989"/>
    </source>
</evidence>
<sequence length="1811" mass="200025">MGSFAQCSWPIWDIDDLTPCFQQDYLKILFPLIVIGFSFLHLSLQAFRSAAKNRKHGYEQVPEEHHHGHTDIPPEETEDDDDEALTMNGGGRLALVKTTTKGSIVQADSPPAQNLTIVVEELGIAGLIAIHIIALVTGTVPGQHGFLVAIVGLVTWVYVAILATLRLFLGNTKWRVPRIWNHTATVYLFQWLFTVGIFRSVLIHPSSRLAQTLVIVEFVLTSLLFGLAITTRKGNKTVLLEWEGDIEPSRESLASLFSLATFSWVDPIITRGYKETLEMKSVWNLVPKEKAAAVLADYRAMKRTTTLAWHLLKYFKGELLLQFALAAFAGIFTFAPTLLLKAILEYVEKPEGAPINVLWLYVILLPVLDIIRSFADNYALWIGRKICIRIRAIMVGEIYAKALRRKASAGKDKELGKKAPAAGKQSLIGKIKAKLGFKKDKADAEAAANGAAKDPAKDDEQANLGTIINLMSVDSFKIAEVTAYLHFICASAPTQLVVAIILLWDVMGLSAIPGLIVMALLLPINYSFARGFANTSKKILGATDKRINVTNEVLQNIRIIKYFAWEAKFGRIVDEKRAAELKALRSRYVIWSFAVAVWNSVPVLITFFSFLMYTLIEHKPLYPSVAFTAISLFMLLRVPLDQMGDMFAHVQETKVSLDRVEEFLTEEETEKYEQLGEDNIDEDGNKVIGLRKANFIWGGKDVVADDGSMAFRLMDMDIDFLIGKLNIISGPTGSGKTSMLMALLGEMTLVEGKVYCPGGRSREDVRPDPETGLADTVAYVAQAAWLVNANIKDNILFAAPYDEKRYRDVIVACALERDLEILDNGDETLVGEKGITMSGGQKQRISLARAVYSNSQHIFLDDCLSAVDSHTAQWIFNNAIKGPLMAGRTCILVTHNLQLCAPSSHFVVCLENGRVTAQGPSAELIAAGKLGEDVQKAAINSASVSRIPSRVPSSVGEDGSETVVNPGDESASDARSKKNDKKKEQKDAMEEKKAVGSVKWPVIQLYLSSMGAWWFWAVALTVFGLQQMSGVATNFWVREWANQYVDEEVAHIGFSTASHSYSQQSLSPTYFASIANYGNRISSNFSTSTVADVNVTYYLTVLAIIGLAGSVAAFIRDIWVFYGSLTASKKIHDDLITRVSRAKFKFFDVTPLGQLMNRFSKDLEAVDQEVAPIAIGVFGCALGILVTVVLITIITPGFLIAGVFITAAYYFVGVFYLRASRDLKRLESVQRSPLFQQFGETLSGMTTIRAYGDERRFIRENLSKINVQARPFIYLWAANRWLAFRTDVLGDTVSFFAGVFIIISLGTGTVDAGSAGISLSYAIGFTENVLWLIRLYAINEQNMNSVERIKEYLDVEQEAEPVDEKNRPPKNWPSQGSVEFINYSTRYRADLDPVLRGLSFKINPKEKVGIVGRTGAGKSSLALAIFRALEADEGKILIDDIDVGLIGLRDLREAITIVPQDPTLFMGTIRSNLDPFDAYTDEQIFEALRKVQLIGPNESTSRPATRPTTPSAGSILPATPNLGLIRGDSNSSPGSSIAPTNKNIFLNLSSTVSESGSNLSQGQRQLLCLARALLKRPNVLVMDEATASIDYATDTKIQETIRELTSTIITIAHRLQTIVDYDKVLVLDKGAVVEYGHPYDLIRKENGSFRGMCDMSGELPSLLKAAKKKWDSGRLVDVDDEEQDTQSTLVEAREAQKVTEEAKRNDEEQDKKKAEAETEARKRAEEDAKKAREAEEEAKKAEEESKKKAEEDAKKKAADEETKKQADEEAKKQAEDKAADEETKKQADEEAKKQAEDKAKADDEAKKAGGG</sequence>
<dbReference type="RefSeq" id="XP_060451225.1">
    <property type="nucleotide sequence ID" value="XM_060586452.1"/>
</dbReference>
<feature type="compositionally biased region" description="Basic and acidic residues" evidence="10">
    <location>
        <begin position="972"/>
        <end position="990"/>
    </location>
</feature>
<dbReference type="InterPro" id="IPR011527">
    <property type="entry name" value="ABC1_TM_dom"/>
</dbReference>
<comment type="caution">
    <text evidence="14">The sequence shown here is derived from an EMBL/GenBank/DDBJ whole genome shotgun (WGS) entry which is preliminary data.</text>
</comment>
<dbReference type="InterPro" id="IPR050173">
    <property type="entry name" value="ABC_transporter_C-like"/>
</dbReference>
<feature type="transmembrane region" description="Helical" evidence="11">
    <location>
        <begin position="146"/>
        <end position="168"/>
    </location>
</feature>
<feature type="transmembrane region" description="Helical" evidence="11">
    <location>
        <begin position="1095"/>
        <end position="1115"/>
    </location>
</feature>
<dbReference type="SMART" id="SM00382">
    <property type="entry name" value="AAA"/>
    <property type="match status" value="2"/>
</dbReference>
<feature type="transmembrane region" description="Helical" evidence="11">
    <location>
        <begin position="1197"/>
        <end position="1217"/>
    </location>
</feature>
<dbReference type="Gene3D" id="1.20.1560.10">
    <property type="entry name" value="ABC transporter type 1, transmembrane domain"/>
    <property type="match status" value="2"/>
</dbReference>